<comment type="caution">
    <text evidence="2">The sequence shown here is derived from an EMBL/GenBank/DDBJ whole genome shotgun (WGS) entry which is preliminary data.</text>
</comment>
<comment type="similarity">
    <text evidence="1">Belongs to the UPF0585 family.</text>
</comment>
<dbReference type="Pfam" id="PF06080">
    <property type="entry name" value="DUF938"/>
    <property type="match status" value="1"/>
</dbReference>
<dbReference type="Proteomes" id="UP000792457">
    <property type="component" value="Unassembled WGS sequence"/>
</dbReference>
<proteinExistence type="inferred from homology"/>
<dbReference type="PANTHER" id="PTHR20974">
    <property type="entry name" value="UPF0585 PROTEIN CG18661"/>
    <property type="match status" value="1"/>
</dbReference>
<dbReference type="InterPro" id="IPR010342">
    <property type="entry name" value="DUF938"/>
</dbReference>
<organism evidence="2 3">
    <name type="scientific">Ladona fulva</name>
    <name type="common">Scarce chaser dragonfly</name>
    <name type="synonym">Libellula fulva</name>
    <dbReference type="NCBI Taxonomy" id="123851"/>
    <lineage>
        <taxon>Eukaryota</taxon>
        <taxon>Metazoa</taxon>
        <taxon>Ecdysozoa</taxon>
        <taxon>Arthropoda</taxon>
        <taxon>Hexapoda</taxon>
        <taxon>Insecta</taxon>
        <taxon>Pterygota</taxon>
        <taxon>Palaeoptera</taxon>
        <taxon>Odonata</taxon>
        <taxon>Epiprocta</taxon>
        <taxon>Anisoptera</taxon>
        <taxon>Libelluloidea</taxon>
        <taxon>Libellulidae</taxon>
        <taxon>Ladona</taxon>
    </lineage>
</organism>
<dbReference type="PANTHER" id="PTHR20974:SF0">
    <property type="entry name" value="UPF0585 PROTEIN CG18661"/>
    <property type="match status" value="1"/>
</dbReference>
<gene>
    <name evidence="2" type="ORF">J437_LFUL007775</name>
</gene>
<keyword evidence="3" id="KW-1185">Reference proteome</keyword>
<name>A0A8K0K208_LADFU</name>
<protein>
    <recommendedName>
        <fullName evidence="4">Methyltransferase-like 26</fullName>
    </recommendedName>
</protein>
<reference evidence="2" key="2">
    <citation type="submission" date="2017-10" db="EMBL/GenBank/DDBJ databases">
        <title>Ladona fulva Genome sequencing and assembly.</title>
        <authorList>
            <person name="Murali S."/>
            <person name="Richards S."/>
            <person name="Bandaranaike D."/>
            <person name="Bellair M."/>
            <person name="Blankenburg K."/>
            <person name="Chao H."/>
            <person name="Dinh H."/>
            <person name="Doddapaneni H."/>
            <person name="Dugan-Rocha S."/>
            <person name="Elkadiri S."/>
            <person name="Gnanaolivu R."/>
            <person name="Hernandez B."/>
            <person name="Skinner E."/>
            <person name="Javaid M."/>
            <person name="Lee S."/>
            <person name="Li M."/>
            <person name="Ming W."/>
            <person name="Munidasa M."/>
            <person name="Muniz J."/>
            <person name="Nguyen L."/>
            <person name="Hughes D."/>
            <person name="Osuji N."/>
            <person name="Pu L.-L."/>
            <person name="Puazo M."/>
            <person name="Qu C."/>
            <person name="Quiroz J."/>
            <person name="Raj R."/>
            <person name="Weissenberger G."/>
            <person name="Xin Y."/>
            <person name="Zou X."/>
            <person name="Han Y."/>
            <person name="Worley K."/>
            <person name="Muzny D."/>
            <person name="Gibbs R."/>
        </authorList>
    </citation>
    <scope>NUCLEOTIDE SEQUENCE</scope>
    <source>
        <strain evidence="2">Sampled in the wild</strain>
    </source>
</reference>
<dbReference type="EMBL" id="KZ308278">
    <property type="protein sequence ID" value="KAG8226376.1"/>
    <property type="molecule type" value="Genomic_DNA"/>
</dbReference>
<evidence type="ECO:0000256" key="1">
    <source>
        <dbReference type="ARBA" id="ARBA00008308"/>
    </source>
</evidence>
<sequence>MRTGRGLTSLTSVLYNSFRMRGKITAPAAERNKEPILQVLKQYIPTLCTEPNKKIRCLEIASGTGQHIAHFARTFSNVIWQPSEIEEADFTSISAHVAEGRLTNVLPPVKIDIRKPFTSWGPDGEGSPFQPSSTDMIYNANMMHISEIACSQGLFVAAGELLRPGGLLITYGPYANEGVLEPESNRDFDASLRRRDPSWGVRDIVLLKEFAEINGISLQKMIDMPANNKILVWKK</sequence>
<dbReference type="InterPro" id="IPR029063">
    <property type="entry name" value="SAM-dependent_MTases_sf"/>
</dbReference>
<reference evidence="2" key="1">
    <citation type="submission" date="2013-04" db="EMBL/GenBank/DDBJ databases">
        <authorList>
            <person name="Qu J."/>
            <person name="Murali S.C."/>
            <person name="Bandaranaike D."/>
            <person name="Bellair M."/>
            <person name="Blankenburg K."/>
            <person name="Chao H."/>
            <person name="Dinh H."/>
            <person name="Doddapaneni H."/>
            <person name="Downs B."/>
            <person name="Dugan-Rocha S."/>
            <person name="Elkadiri S."/>
            <person name="Gnanaolivu R.D."/>
            <person name="Hernandez B."/>
            <person name="Javaid M."/>
            <person name="Jayaseelan J.C."/>
            <person name="Lee S."/>
            <person name="Li M."/>
            <person name="Ming W."/>
            <person name="Munidasa M."/>
            <person name="Muniz J."/>
            <person name="Nguyen L."/>
            <person name="Ongeri F."/>
            <person name="Osuji N."/>
            <person name="Pu L.-L."/>
            <person name="Puazo M."/>
            <person name="Qu C."/>
            <person name="Quiroz J."/>
            <person name="Raj R."/>
            <person name="Weissenberger G."/>
            <person name="Xin Y."/>
            <person name="Zou X."/>
            <person name="Han Y."/>
            <person name="Richards S."/>
            <person name="Worley K."/>
            <person name="Muzny D."/>
            <person name="Gibbs R."/>
        </authorList>
    </citation>
    <scope>NUCLEOTIDE SEQUENCE</scope>
    <source>
        <strain evidence="2">Sampled in the wild</strain>
    </source>
</reference>
<dbReference type="Gene3D" id="3.40.50.150">
    <property type="entry name" value="Vaccinia Virus protein VP39"/>
    <property type="match status" value="1"/>
</dbReference>
<evidence type="ECO:0000313" key="2">
    <source>
        <dbReference type="EMBL" id="KAG8226376.1"/>
    </source>
</evidence>
<evidence type="ECO:0008006" key="4">
    <source>
        <dbReference type="Google" id="ProtNLM"/>
    </source>
</evidence>
<dbReference type="SUPFAM" id="SSF53335">
    <property type="entry name" value="S-adenosyl-L-methionine-dependent methyltransferases"/>
    <property type="match status" value="1"/>
</dbReference>
<dbReference type="AlphaFoldDB" id="A0A8K0K208"/>
<dbReference type="OrthoDB" id="10258744at2759"/>
<evidence type="ECO:0000313" key="3">
    <source>
        <dbReference type="Proteomes" id="UP000792457"/>
    </source>
</evidence>
<accession>A0A8K0K208</accession>